<name>A0AAE4I199_9ENTE</name>
<dbReference type="InterPro" id="IPR027417">
    <property type="entry name" value="P-loop_NTPase"/>
</dbReference>
<evidence type="ECO:0000259" key="2">
    <source>
        <dbReference type="Pfam" id="PF20469"/>
    </source>
</evidence>
<accession>A0AAE4I199</accession>
<dbReference type="GeneID" id="301214015"/>
<dbReference type="EMBL" id="JARQAI010000017">
    <property type="protein sequence ID" value="MDT2737619.1"/>
    <property type="molecule type" value="Genomic_DNA"/>
</dbReference>
<dbReference type="Pfam" id="PF20469">
    <property type="entry name" value="OLD-like_TOPRIM"/>
    <property type="match status" value="1"/>
</dbReference>
<dbReference type="InterPro" id="IPR041685">
    <property type="entry name" value="AAA_GajA/Old/RecF-like"/>
</dbReference>
<reference evidence="3" key="1">
    <citation type="submission" date="2023-03" db="EMBL/GenBank/DDBJ databases">
        <authorList>
            <person name="Shen W."/>
            <person name="Cai J."/>
        </authorList>
    </citation>
    <scope>NUCLEOTIDE SEQUENCE</scope>
    <source>
        <strain evidence="3">P69-2</strain>
    </source>
</reference>
<evidence type="ECO:0000313" key="4">
    <source>
        <dbReference type="Proteomes" id="UP001180842"/>
    </source>
</evidence>
<sequence>MKIKTIEISGFRQISNATFNLEDRLTFLAGANNSGKTSLVELLNCVFNFGTEKLSGEDFSVVNTQQWVNDVYPQILNYFQEDTQKENIISNIHNLIFPNTDEKNEVIIEPIKLKFQIDYDVTNDDIRNFADYIMDLDPSSSSFYFVYEYNVDNSLFRKNLINHYDKLEHRIRKILSDPENNNDKNIKKIILKVYFESLSETIRFTDSNFENGGKIDRKDFIKLFNFQKIMAGRTLDDTSTDRSKILSKNIVDIASEAENWGKTIESLPDTILEAIENENIEQIIKSTSIDSLKETMSSILMTNGGQTNEIIINMDITEDSLKSLLKNITSAQYMLDDHYLNESSQGLGYSNLIYMHLQLEKFNKTIDPLLVNLFVIEEPESHMHPQMQYVFSQYLLTYFASKPELQGFITTHSHEVVRGAKLSQLRVLRKVNSFKCSLYDLRSFHNNLEGMPELLDFYNYFYAISFPDIIFADKVILYEGDTERMLINSLLKADQTPFPKLKSQYLSFVQVGGAYAVNYEPILKYLDIKSLIITDIDYGKECNTKNEIEVSRSTNDSINKLLNMKVKTENTKTIKEIYSCREDNEPYVLIGDNICLTFQGEKDGYTRTLEEAMLCKLYDVKVFDTSTKEQWKDKRNRDKLKYSIPNTDDLIGVRHIVNSTSKNKTDFMYSAVLNNKLMDTLPYYIEEGLKWLEK</sequence>
<protein>
    <submittedName>
        <fullName evidence="3">AAA family ATPase</fullName>
    </submittedName>
</protein>
<organism evidence="3 4">
    <name type="scientific">Enterococcus pseudoavium</name>
    <dbReference type="NCBI Taxonomy" id="44007"/>
    <lineage>
        <taxon>Bacteria</taxon>
        <taxon>Bacillati</taxon>
        <taxon>Bacillota</taxon>
        <taxon>Bacilli</taxon>
        <taxon>Lactobacillales</taxon>
        <taxon>Enterococcaceae</taxon>
        <taxon>Enterococcus</taxon>
    </lineage>
</organism>
<dbReference type="CDD" id="cd01026">
    <property type="entry name" value="TOPRIM_OLD"/>
    <property type="match status" value="1"/>
</dbReference>
<feature type="domain" description="OLD protein-like TOPRIM" evidence="2">
    <location>
        <begin position="470"/>
        <end position="537"/>
    </location>
</feature>
<dbReference type="InterPro" id="IPR051396">
    <property type="entry name" value="Bact_Antivir_Def_Nuclease"/>
</dbReference>
<dbReference type="Pfam" id="PF13175">
    <property type="entry name" value="AAA_15"/>
    <property type="match status" value="1"/>
</dbReference>
<dbReference type="PANTHER" id="PTHR43581:SF2">
    <property type="entry name" value="EXCINUCLEASE ATPASE SUBUNIT"/>
    <property type="match status" value="1"/>
</dbReference>
<dbReference type="AlphaFoldDB" id="A0AAE4I199"/>
<proteinExistence type="predicted"/>
<dbReference type="Proteomes" id="UP001180842">
    <property type="component" value="Unassembled WGS sequence"/>
</dbReference>
<gene>
    <name evidence="3" type="ORF">P7H00_10900</name>
</gene>
<evidence type="ECO:0000259" key="1">
    <source>
        <dbReference type="Pfam" id="PF13175"/>
    </source>
</evidence>
<dbReference type="RefSeq" id="WP_010826066.1">
    <property type="nucleotide sequence ID" value="NZ_BAAAXL010000006.1"/>
</dbReference>
<dbReference type="PANTHER" id="PTHR43581">
    <property type="entry name" value="ATP/GTP PHOSPHATASE"/>
    <property type="match status" value="1"/>
</dbReference>
<comment type="caution">
    <text evidence="3">The sequence shown here is derived from an EMBL/GenBank/DDBJ whole genome shotgun (WGS) entry which is preliminary data.</text>
</comment>
<feature type="domain" description="Endonuclease GajA/Old nuclease/RecF-like AAA" evidence="1">
    <location>
        <begin position="1"/>
        <end position="417"/>
    </location>
</feature>
<dbReference type="SUPFAM" id="SSF52540">
    <property type="entry name" value="P-loop containing nucleoside triphosphate hydrolases"/>
    <property type="match status" value="1"/>
</dbReference>
<dbReference type="InterPro" id="IPR034139">
    <property type="entry name" value="TOPRIM_OLD"/>
</dbReference>
<evidence type="ECO:0000313" key="3">
    <source>
        <dbReference type="EMBL" id="MDT2737619.1"/>
    </source>
</evidence>
<dbReference type="Gene3D" id="3.40.50.300">
    <property type="entry name" value="P-loop containing nucleotide triphosphate hydrolases"/>
    <property type="match status" value="1"/>
</dbReference>